<organism evidence="2">
    <name type="scientific">Anguilla anguilla</name>
    <name type="common">European freshwater eel</name>
    <name type="synonym">Muraena anguilla</name>
    <dbReference type="NCBI Taxonomy" id="7936"/>
    <lineage>
        <taxon>Eukaryota</taxon>
        <taxon>Metazoa</taxon>
        <taxon>Chordata</taxon>
        <taxon>Craniata</taxon>
        <taxon>Vertebrata</taxon>
        <taxon>Euteleostomi</taxon>
        <taxon>Actinopterygii</taxon>
        <taxon>Neopterygii</taxon>
        <taxon>Teleostei</taxon>
        <taxon>Anguilliformes</taxon>
        <taxon>Anguillidae</taxon>
        <taxon>Anguilla</taxon>
    </lineage>
</organism>
<protein>
    <submittedName>
        <fullName evidence="2">Uncharacterized protein</fullName>
    </submittedName>
</protein>
<name>A0A0E9WFE9_ANGAN</name>
<dbReference type="EMBL" id="GBXM01019495">
    <property type="protein sequence ID" value="JAH89082.1"/>
    <property type="molecule type" value="Transcribed_RNA"/>
</dbReference>
<accession>A0A0E9WFE9</accession>
<dbReference type="AlphaFoldDB" id="A0A0E9WFE9"/>
<evidence type="ECO:0000313" key="2">
    <source>
        <dbReference type="EMBL" id="JAH89082.1"/>
    </source>
</evidence>
<evidence type="ECO:0000256" key="1">
    <source>
        <dbReference type="SAM" id="MobiDB-lite"/>
    </source>
</evidence>
<feature type="region of interest" description="Disordered" evidence="1">
    <location>
        <begin position="1"/>
        <end position="22"/>
    </location>
</feature>
<reference evidence="2" key="2">
    <citation type="journal article" date="2015" name="Fish Shellfish Immunol.">
        <title>Early steps in the European eel (Anguilla anguilla)-Vibrio vulnificus interaction in the gills: Role of the RtxA13 toxin.</title>
        <authorList>
            <person name="Callol A."/>
            <person name="Pajuelo D."/>
            <person name="Ebbesson L."/>
            <person name="Teles M."/>
            <person name="MacKenzie S."/>
            <person name="Amaro C."/>
        </authorList>
    </citation>
    <scope>NUCLEOTIDE SEQUENCE</scope>
</reference>
<sequence>MPYLIPDLPSLPPKQPTLGINMPPLRPNGTFQQKWRKLLPCHYTAQLPCY</sequence>
<proteinExistence type="predicted"/>
<reference evidence="2" key="1">
    <citation type="submission" date="2014-11" db="EMBL/GenBank/DDBJ databases">
        <authorList>
            <person name="Amaro Gonzalez C."/>
        </authorList>
    </citation>
    <scope>NUCLEOTIDE SEQUENCE</scope>
</reference>